<dbReference type="Gramene" id="MELO3C029034.2.1">
    <property type="protein sequence ID" value="MELO3C029034.2.1"/>
    <property type="gene ID" value="MELO3C029034.2"/>
</dbReference>
<evidence type="ECO:0008006" key="3">
    <source>
        <dbReference type="Google" id="ProtNLM"/>
    </source>
</evidence>
<dbReference type="AlphaFoldDB" id="A0A9I9E5K3"/>
<reference evidence="2" key="1">
    <citation type="submission" date="2023-03" db="UniProtKB">
        <authorList>
            <consortium name="EnsemblPlants"/>
        </authorList>
    </citation>
    <scope>IDENTIFICATION</scope>
</reference>
<feature type="region of interest" description="Disordered" evidence="1">
    <location>
        <begin position="1"/>
        <end position="90"/>
    </location>
</feature>
<feature type="region of interest" description="Disordered" evidence="1">
    <location>
        <begin position="236"/>
        <end position="264"/>
    </location>
</feature>
<feature type="compositionally biased region" description="Acidic residues" evidence="1">
    <location>
        <begin position="236"/>
        <end position="249"/>
    </location>
</feature>
<feature type="compositionally biased region" description="Acidic residues" evidence="1">
    <location>
        <begin position="34"/>
        <end position="64"/>
    </location>
</feature>
<feature type="compositionally biased region" description="Basic and acidic residues" evidence="1">
    <location>
        <begin position="1"/>
        <end position="20"/>
    </location>
</feature>
<evidence type="ECO:0000256" key="1">
    <source>
        <dbReference type="SAM" id="MobiDB-lite"/>
    </source>
</evidence>
<organism evidence="2">
    <name type="scientific">Cucumis melo</name>
    <name type="common">Muskmelon</name>
    <dbReference type="NCBI Taxonomy" id="3656"/>
    <lineage>
        <taxon>Eukaryota</taxon>
        <taxon>Viridiplantae</taxon>
        <taxon>Streptophyta</taxon>
        <taxon>Embryophyta</taxon>
        <taxon>Tracheophyta</taxon>
        <taxon>Spermatophyta</taxon>
        <taxon>Magnoliopsida</taxon>
        <taxon>eudicotyledons</taxon>
        <taxon>Gunneridae</taxon>
        <taxon>Pentapetalae</taxon>
        <taxon>rosids</taxon>
        <taxon>fabids</taxon>
        <taxon>Cucurbitales</taxon>
        <taxon>Cucurbitaceae</taxon>
        <taxon>Benincaseae</taxon>
        <taxon>Cucumis</taxon>
    </lineage>
</organism>
<protein>
    <recommendedName>
        <fullName evidence="3">Protein Ycf2-like</fullName>
    </recommendedName>
</protein>
<dbReference type="EnsemblPlants" id="MELO3C029034.2.1">
    <property type="protein sequence ID" value="MELO3C029034.2.1"/>
    <property type="gene ID" value="MELO3C029034.2"/>
</dbReference>
<accession>A0A9I9E5K3</accession>
<evidence type="ECO:0000313" key="2">
    <source>
        <dbReference type="EnsemblPlants" id="MELO3C029034.2.1"/>
    </source>
</evidence>
<sequence length="264" mass="30419">MVEGSGGKRESPGTSKKRDDTENESEKEEKVHEEEEVEEDEQAEDQEDEEKQYEEEQDEEEEGETAVGEDLNSSTSEIPPDTRKRSKAREKGKKVSKVFSSFLKQLEVSPMLATPDEVGMPFFAPFIETEKDILKEAEDELRKTKNSDHIASVSLNRGMPSTSEINVMRKMVEKIEISQQRMETSVEGLLEFLKCVELKMNNRFEELVQKMNEIMEATKRHEFMGARAFEEHLDKVEEDQEEDDVEDLNLDSSNRTVLGKRDDD</sequence>
<name>A0A9I9E5K3_CUCME</name>
<proteinExistence type="predicted"/>